<keyword evidence="2" id="KW-1185">Reference proteome</keyword>
<dbReference type="Proteomes" id="UP000604825">
    <property type="component" value="Unassembled WGS sequence"/>
</dbReference>
<evidence type="ECO:0000313" key="1">
    <source>
        <dbReference type="EMBL" id="CAD6254666.1"/>
    </source>
</evidence>
<reference evidence="1" key="1">
    <citation type="submission" date="2020-10" db="EMBL/GenBank/DDBJ databases">
        <authorList>
            <person name="Han B."/>
            <person name="Lu T."/>
            <person name="Zhao Q."/>
            <person name="Huang X."/>
            <person name="Zhao Y."/>
        </authorList>
    </citation>
    <scope>NUCLEOTIDE SEQUENCE</scope>
</reference>
<evidence type="ECO:0000313" key="2">
    <source>
        <dbReference type="Proteomes" id="UP000604825"/>
    </source>
</evidence>
<dbReference type="AlphaFoldDB" id="A0A811Q2K6"/>
<protein>
    <submittedName>
        <fullName evidence="1">Uncharacterized protein</fullName>
    </submittedName>
</protein>
<name>A0A811Q2K6_9POAL</name>
<dbReference type="EMBL" id="CAJGYO010000009">
    <property type="protein sequence ID" value="CAD6254666.1"/>
    <property type="molecule type" value="Genomic_DNA"/>
</dbReference>
<gene>
    <name evidence="1" type="ORF">NCGR_LOCUS38269</name>
</gene>
<comment type="caution">
    <text evidence="1">The sequence shown here is derived from an EMBL/GenBank/DDBJ whole genome shotgun (WGS) entry which is preliminary data.</text>
</comment>
<proteinExistence type="predicted"/>
<organism evidence="1 2">
    <name type="scientific">Miscanthus lutarioriparius</name>
    <dbReference type="NCBI Taxonomy" id="422564"/>
    <lineage>
        <taxon>Eukaryota</taxon>
        <taxon>Viridiplantae</taxon>
        <taxon>Streptophyta</taxon>
        <taxon>Embryophyta</taxon>
        <taxon>Tracheophyta</taxon>
        <taxon>Spermatophyta</taxon>
        <taxon>Magnoliopsida</taxon>
        <taxon>Liliopsida</taxon>
        <taxon>Poales</taxon>
        <taxon>Poaceae</taxon>
        <taxon>PACMAD clade</taxon>
        <taxon>Panicoideae</taxon>
        <taxon>Andropogonodae</taxon>
        <taxon>Andropogoneae</taxon>
        <taxon>Saccharinae</taxon>
        <taxon>Miscanthus</taxon>
    </lineage>
</organism>
<accession>A0A811Q2K6</accession>
<sequence length="232" mass="25825">MEQQADSVTTAVPTSFTTAVPTQAINHFCNNPVPDPIHLTEDREIIVCALAAPDNPVPGPFGAKRKRRSFWTACACCKTKNKHSIEYLGCDISCIHCSETFKATEVSRPRNQHTTTTESVHSGAIVTSQGTILEPSKMTPTVETPLQKRVKREINVTQADGKHGDNLQGSFDEQKTNTIVEPNIIRGRVHHEEPVRIKISKRITEDEIKKFLMSKGWNRVTEATIKGNNIKQ</sequence>